<comment type="similarity">
    <text evidence="10">Belongs to the peroxiredoxin family. BCP/PrxQ subfamily.</text>
</comment>
<dbReference type="GO" id="GO:0045454">
    <property type="term" value="P:cell redox homeostasis"/>
    <property type="evidence" value="ECO:0007669"/>
    <property type="project" value="TreeGrafter"/>
</dbReference>
<dbReference type="CDD" id="cd03017">
    <property type="entry name" value="PRX_BCP"/>
    <property type="match status" value="1"/>
</dbReference>
<dbReference type="EMBL" id="CP036150">
    <property type="protein sequence ID" value="QEN08876.1"/>
    <property type="molecule type" value="Genomic_DNA"/>
</dbReference>
<keyword evidence="7" id="KW-1015">Disulfide bond</keyword>
<dbReference type="InterPro" id="IPR050924">
    <property type="entry name" value="Peroxiredoxin_BCP/PrxQ"/>
</dbReference>
<feature type="domain" description="Thioredoxin" evidence="14">
    <location>
        <begin position="2"/>
        <end position="152"/>
    </location>
</feature>
<evidence type="ECO:0000256" key="12">
    <source>
        <dbReference type="ARBA" id="ARBA00049091"/>
    </source>
</evidence>
<evidence type="ECO:0000259" key="14">
    <source>
        <dbReference type="PROSITE" id="PS51352"/>
    </source>
</evidence>
<dbReference type="GO" id="GO:0034599">
    <property type="term" value="P:cellular response to oxidative stress"/>
    <property type="evidence" value="ECO:0007669"/>
    <property type="project" value="TreeGrafter"/>
</dbReference>
<organism evidence="15 16">
    <name type="scientific">Oceanispirochaeta crateris</name>
    <dbReference type="NCBI Taxonomy" id="2518645"/>
    <lineage>
        <taxon>Bacteria</taxon>
        <taxon>Pseudomonadati</taxon>
        <taxon>Spirochaetota</taxon>
        <taxon>Spirochaetia</taxon>
        <taxon>Spirochaetales</taxon>
        <taxon>Spirochaetaceae</taxon>
        <taxon>Oceanispirochaeta</taxon>
    </lineage>
</organism>
<keyword evidence="5" id="KW-0049">Antioxidant</keyword>
<dbReference type="PANTHER" id="PTHR42801">
    <property type="entry name" value="THIOREDOXIN-DEPENDENT PEROXIDE REDUCTASE"/>
    <property type="match status" value="1"/>
</dbReference>
<keyword evidence="8" id="KW-0676">Redox-active center</keyword>
<dbReference type="OrthoDB" id="9812811at2"/>
<dbReference type="RefSeq" id="WP_149486955.1">
    <property type="nucleotide sequence ID" value="NZ_CP036150.1"/>
</dbReference>
<dbReference type="NCBIfam" id="NF006960">
    <property type="entry name" value="PRK09437.1"/>
    <property type="match status" value="1"/>
</dbReference>
<dbReference type="InterPro" id="IPR024706">
    <property type="entry name" value="Peroxiredoxin_AhpC-typ"/>
</dbReference>
<comment type="function">
    <text evidence="1">Thiol-specific peroxidase that catalyzes the reduction of hydrogen peroxide and organic hydroperoxides to water and alcohols, respectively. Plays a role in cell protection against oxidative stress by detoxifying peroxides and as sensor of hydrogen peroxide-mediated signaling events.</text>
</comment>
<dbReference type="EC" id="1.11.1.24" evidence="3"/>
<evidence type="ECO:0000256" key="2">
    <source>
        <dbReference type="ARBA" id="ARBA00011245"/>
    </source>
</evidence>
<dbReference type="Proteomes" id="UP000324209">
    <property type="component" value="Chromosome"/>
</dbReference>
<keyword evidence="4 15" id="KW-0575">Peroxidase</keyword>
<evidence type="ECO:0000256" key="9">
    <source>
        <dbReference type="ARBA" id="ARBA00032824"/>
    </source>
</evidence>
<evidence type="ECO:0000256" key="1">
    <source>
        <dbReference type="ARBA" id="ARBA00003330"/>
    </source>
</evidence>
<gene>
    <name evidence="15" type="ORF">EXM22_13075</name>
</gene>
<dbReference type="AlphaFoldDB" id="A0A5C1QQL5"/>
<reference evidence="15 16" key="1">
    <citation type="submission" date="2019-02" db="EMBL/GenBank/DDBJ databases">
        <title>Complete Genome Sequence and Methylome Analysis of free living Spirochaetas.</title>
        <authorList>
            <person name="Fomenkov A."/>
            <person name="Dubinina G."/>
            <person name="Leshcheva N."/>
            <person name="Mikheeva N."/>
            <person name="Grabovich M."/>
            <person name="Vincze T."/>
            <person name="Roberts R.J."/>
        </authorList>
    </citation>
    <scope>NUCLEOTIDE SEQUENCE [LARGE SCALE GENOMIC DNA]</scope>
    <source>
        <strain evidence="15 16">K2</strain>
    </source>
</reference>
<dbReference type="InterPro" id="IPR013766">
    <property type="entry name" value="Thioredoxin_domain"/>
</dbReference>
<evidence type="ECO:0000256" key="11">
    <source>
        <dbReference type="ARBA" id="ARBA00042639"/>
    </source>
</evidence>
<evidence type="ECO:0000256" key="3">
    <source>
        <dbReference type="ARBA" id="ARBA00013017"/>
    </source>
</evidence>
<protein>
    <recommendedName>
        <fullName evidence="3">thioredoxin-dependent peroxiredoxin</fullName>
        <ecNumber evidence="3">1.11.1.24</ecNumber>
    </recommendedName>
    <alternativeName>
        <fullName evidence="9">Thioredoxin peroxidase</fullName>
    </alternativeName>
    <alternativeName>
        <fullName evidence="11">Thioredoxin-dependent peroxiredoxin Bcp</fullName>
    </alternativeName>
</protein>
<keyword evidence="16" id="KW-1185">Reference proteome</keyword>
<dbReference type="GO" id="GO:0008379">
    <property type="term" value="F:thioredoxin peroxidase activity"/>
    <property type="evidence" value="ECO:0007669"/>
    <property type="project" value="TreeGrafter"/>
</dbReference>
<dbReference type="GO" id="GO:0005737">
    <property type="term" value="C:cytoplasm"/>
    <property type="evidence" value="ECO:0007669"/>
    <property type="project" value="TreeGrafter"/>
</dbReference>
<dbReference type="PIRSF" id="PIRSF000239">
    <property type="entry name" value="AHPC"/>
    <property type="match status" value="1"/>
</dbReference>
<comment type="subunit">
    <text evidence="2">Monomer.</text>
</comment>
<sequence>MLQIGDQAENFTLMNDLGEEVSLSDFKGKKVVIYFYPKDNTPGCTTEACSFRDEYSRFLDSNAVILGISKDSVKSHVSFKSKYDLPFFLLSDPEAIVIKQFGAWGEKKSYGKVYEGIIRSTFILDEEGRVLHTFSKVKTKDHALAVLEEIAKF</sequence>
<evidence type="ECO:0000256" key="5">
    <source>
        <dbReference type="ARBA" id="ARBA00022862"/>
    </source>
</evidence>
<evidence type="ECO:0000256" key="6">
    <source>
        <dbReference type="ARBA" id="ARBA00023002"/>
    </source>
</evidence>
<dbReference type="KEGG" id="ock:EXM22_13075"/>
<accession>A0A5C1QQL5</accession>
<comment type="catalytic activity">
    <reaction evidence="12">
        <text>a hydroperoxide + [thioredoxin]-dithiol = an alcohol + [thioredoxin]-disulfide + H2O</text>
        <dbReference type="Rhea" id="RHEA:62620"/>
        <dbReference type="Rhea" id="RHEA-COMP:10698"/>
        <dbReference type="Rhea" id="RHEA-COMP:10700"/>
        <dbReference type="ChEBI" id="CHEBI:15377"/>
        <dbReference type="ChEBI" id="CHEBI:29950"/>
        <dbReference type="ChEBI" id="CHEBI:30879"/>
        <dbReference type="ChEBI" id="CHEBI:35924"/>
        <dbReference type="ChEBI" id="CHEBI:50058"/>
        <dbReference type="EC" id="1.11.1.24"/>
    </reaction>
</comment>
<name>A0A5C1QQL5_9SPIO</name>
<evidence type="ECO:0000256" key="10">
    <source>
        <dbReference type="ARBA" id="ARBA00038489"/>
    </source>
</evidence>
<evidence type="ECO:0000256" key="8">
    <source>
        <dbReference type="ARBA" id="ARBA00023284"/>
    </source>
</evidence>
<evidence type="ECO:0000313" key="15">
    <source>
        <dbReference type="EMBL" id="QEN08876.1"/>
    </source>
</evidence>
<evidence type="ECO:0000256" key="13">
    <source>
        <dbReference type="PIRSR" id="PIRSR000239-1"/>
    </source>
</evidence>
<dbReference type="SUPFAM" id="SSF52833">
    <property type="entry name" value="Thioredoxin-like"/>
    <property type="match status" value="1"/>
</dbReference>
<dbReference type="Pfam" id="PF00578">
    <property type="entry name" value="AhpC-TSA"/>
    <property type="match status" value="1"/>
</dbReference>
<dbReference type="InterPro" id="IPR036249">
    <property type="entry name" value="Thioredoxin-like_sf"/>
</dbReference>
<feature type="active site" description="Cysteine sulfenic acid (-SOH) intermediate; for peroxidase activity" evidence="13">
    <location>
        <position position="44"/>
    </location>
</feature>
<dbReference type="PANTHER" id="PTHR42801:SF4">
    <property type="entry name" value="AHPC_TSA FAMILY PROTEIN"/>
    <property type="match status" value="1"/>
</dbReference>
<dbReference type="Gene3D" id="3.40.30.10">
    <property type="entry name" value="Glutaredoxin"/>
    <property type="match status" value="1"/>
</dbReference>
<dbReference type="FunFam" id="3.40.30.10:FF:000007">
    <property type="entry name" value="Thioredoxin-dependent thiol peroxidase"/>
    <property type="match status" value="1"/>
</dbReference>
<keyword evidence="6 15" id="KW-0560">Oxidoreductase</keyword>
<proteinExistence type="inferred from homology"/>
<dbReference type="PROSITE" id="PS51352">
    <property type="entry name" value="THIOREDOXIN_2"/>
    <property type="match status" value="1"/>
</dbReference>
<evidence type="ECO:0000313" key="16">
    <source>
        <dbReference type="Proteomes" id="UP000324209"/>
    </source>
</evidence>
<evidence type="ECO:0000256" key="7">
    <source>
        <dbReference type="ARBA" id="ARBA00023157"/>
    </source>
</evidence>
<evidence type="ECO:0000256" key="4">
    <source>
        <dbReference type="ARBA" id="ARBA00022559"/>
    </source>
</evidence>
<dbReference type="InterPro" id="IPR000866">
    <property type="entry name" value="AhpC/TSA"/>
</dbReference>